<dbReference type="KEGG" id="mph:MLP_17410"/>
<protein>
    <submittedName>
        <fullName evidence="5">Putative hemolysin</fullName>
    </submittedName>
</protein>
<evidence type="ECO:0000256" key="3">
    <source>
        <dbReference type="PROSITE-ProRule" id="PRU00182"/>
    </source>
</evidence>
<dbReference type="Pfam" id="PF01479">
    <property type="entry name" value="S4"/>
    <property type="match status" value="1"/>
</dbReference>
<keyword evidence="1 3" id="KW-0694">RNA-binding</keyword>
<dbReference type="SUPFAM" id="SSF55174">
    <property type="entry name" value="Alpha-L RNA-binding motif"/>
    <property type="match status" value="1"/>
</dbReference>
<dbReference type="Gene3D" id="3.10.290.10">
    <property type="entry name" value="RNA-binding S4 domain"/>
    <property type="match status" value="1"/>
</dbReference>
<reference evidence="5 6" key="1">
    <citation type="submission" date="2011-05" db="EMBL/GenBank/DDBJ databases">
        <title>Whole genome sequence of Microlunatus phosphovorus NM-1.</title>
        <authorList>
            <person name="Hosoyama A."/>
            <person name="Sasaki K."/>
            <person name="Harada T."/>
            <person name="Igarashi R."/>
            <person name="Kawakoshi A."/>
            <person name="Sasagawa M."/>
            <person name="Fukada J."/>
            <person name="Nakamura S."/>
            <person name="Katano Y."/>
            <person name="Hanada S."/>
            <person name="Kamagata Y."/>
            <person name="Nakamura N."/>
            <person name="Yamazaki S."/>
            <person name="Fujita N."/>
        </authorList>
    </citation>
    <scope>NUCLEOTIDE SEQUENCE [LARGE SCALE GENOMIC DNA]</scope>
    <source>
        <strain evidence="6">ATCC 700054 / DSM 10555 / JCM 9379 / NBRC 101784 / NCIMB 13414 / VKM Ac-1990 / NM-1</strain>
    </source>
</reference>
<proteinExistence type="inferred from homology"/>
<gene>
    <name evidence="5" type="primary">tlyA</name>
    <name evidence="5" type="ordered locus">MLP_17410</name>
</gene>
<evidence type="ECO:0000256" key="2">
    <source>
        <dbReference type="ARBA" id="ARBA00029460"/>
    </source>
</evidence>
<evidence type="ECO:0000313" key="6">
    <source>
        <dbReference type="Proteomes" id="UP000007947"/>
    </source>
</evidence>
<accession>F5XS74</accession>
<dbReference type="Proteomes" id="UP000007947">
    <property type="component" value="Chromosome"/>
</dbReference>
<dbReference type="InterPro" id="IPR047048">
    <property type="entry name" value="TlyA"/>
</dbReference>
<dbReference type="InterPro" id="IPR036986">
    <property type="entry name" value="S4_RNA-bd_sf"/>
</dbReference>
<dbReference type="CDD" id="cd00165">
    <property type="entry name" value="S4"/>
    <property type="match status" value="1"/>
</dbReference>
<dbReference type="PANTHER" id="PTHR32319">
    <property type="entry name" value="BACTERIAL HEMOLYSIN-LIKE PROTEIN"/>
    <property type="match status" value="1"/>
</dbReference>
<feature type="domain" description="RNA-binding S4" evidence="4">
    <location>
        <begin position="3"/>
        <end position="66"/>
    </location>
</feature>
<organism evidence="5 6">
    <name type="scientific">Microlunatus phosphovorus (strain ATCC 700054 / DSM 10555 / JCM 9379 / NBRC 101784 / NCIMB 13414 / VKM Ac-1990 / NM-1)</name>
    <dbReference type="NCBI Taxonomy" id="1032480"/>
    <lineage>
        <taxon>Bacteria</taxon>
        <taxon>Bacillati</taxon>
        <taxon>Actinomycetota</taxon>
        <taxon>Actinomycetes</taxon>
        <taxon>Propionibacteriales</taxon>
        <taxon>Propionibacteriaceae</taxon>
        <taxon>Microlunatus</taxon>
    </lineage>
</organism>
<dbReference type="SUPFAM" id="SSF53335">
    <property type="entry name" value="S-adenosyl-L-methionine-dependent methyltransferases"/>
    <property type="match status" value="1"/>
</dbReference>
<evidence type="ECO:0000259" key="4">
    <source>
        <dbReference type="SMART" id="SM00363"/>
    </source>
</evidence>
<dbReference type="Gene3D" id="3.40.50.150">
    <property type="entry name" value="Vaccinia Virus protein VP39"/>
    <property type="match status" value="1"/>
</dbReference>
<dbReference type="Pfam" id="PF01728">
    <property type="entry name" value="FtsJ"/>
    <property type="match status" value="1"/>
</dbReference>
<dbReference type="RefSeq" id="WP_013862637.1">
    <property type="nucleotide sequence ID" value="NC_015635.1"/>
</dbReference>
<name>F5XS74_MICPN</name>
<dbReference type="PANTHER" id="PTHR32319:SF0">
    <property type="entry name" value="BACTERIAL HEMOLYSIN-LIKE PROTEIN"/>
    <property type="match status" value="1"/>
</dbReference>
<keyword evidence="6" id="KW-1185">Reference proteome</keyword>
<dbReference type="OrthoDB" id="9784736at2"/>
<dbReference type="InterPro" id="IPR029063">
    <property type="entry name" value="SAM-dependent_MTases_sf"/>
</dbReference>
<dbReference type="SMART" id="SM00363">
    <property type="entry name" value="S4"/>
    <property type="match status" value="1"/>
</dbReference>
<dbReference type="GO" id="GO:0008168">
    <property type="term" value="F:methyltransferase activity"/>
    <property type="evidence" value="ECO:0007669"/>
    <property type="project" value="InterPro"/>
</dbReference>
<dbReference type="HOGENOM" id="CLU_058015_1_0_11"/>
<evidence type="ECO:0000256" key="1">
    <source>
        <dbReference type="ARBA" id="ARBA00022884"/>
    </source>
</evidence>
<dbReference type="GO" id="GO:0032259">
    <property type="term" value="P:methylation"/>
    <property type="evidence" value="ECO:0007669"/>
    <property type="project" value="InterPro"/>
</dbReference>
<dbReference type="CDD" id="cd02440">
    <property type="entry name" value="AdoMet_MTases"/>
    <property type="match status" value="1"/>
</dbReference>
<dbReference type="EMBL" id="AP012204">
    <property type="protein sequence ID" value="BAK34755.1"/>
    <property type="molecule type" value="Genomic_DNA"/>
</dbReference>
<dbReference type="PIRSF" id="PIRSF005578">
    <property type="entry name" value="TlyA"/>
    <property type="match status" value="1"/>
</dbReference>
<dbReference type="PROSITE" id="PS50889">
    <property type="entry name" value="S4"/>
    <property type="match status" value="1"/>
</dbReference>
<dbReference type="eggNOG" id="COG1189">
    <property type="taxonomic scope" value="Bacteria"/>
</dbReference>
<evidence type="ECO:0000313" key="5">
    <source>
        <dbReference type="EMBL" id="BAK34755.1"/>
    </source>
</evidence>
<dbReference type="STRING" id="1032480.MLP_17410"/>
<dbReference type="InterPro" id="IPR004538">
    <property type="entry name" value="Hemolysin_A/TlyA"/>
</dbReference>
<dbReference type="InterPro" id="IPR002877">
    <property type="entry name" value="RNA_MeTrfase_FtsJ_dom"/>
</dbReference>
<dbReference type="GO" id="GO:0003723">
    <property type="term" value="F:RNA binding"/>
    <property type="evidence" value="ECO:0007669"/>
    <property type="project" value="UniProtKB-KW"/>
</dbReference>
<comment type="similarity">
    <text evidence="2">Belongs to the TlyA family.</text>
</comment>
<dbReference type="AlphaFoldDB" id="F5XS74"/>
<sequence>MSTRLDRAVAERGLARSRSAAVALIRAGRVRVNDEVVVRSSSTVTPADAISVESDPYVSRAAHKLAGALADLDLDVAGCRALDAGASTGGFTQVLPRSGCREVIAVDVGHGQLVAELRTDPRVISHEHLNVRELTLTHVGGRLVDLVVGDLSFISLTLVLPALTRVADPGGSLLLMVKPQFEVGRERLGEGGVVRDPALHVAAVNGVIEAAAELGWVAHAVVPSRLPGPAGNREFFVLFARAQVAEPVDIAAAVAAT</sequence>
<dbReference type="InterPro" id="IPR002942">
    <property type="entry name" value="S4_RNA-bd"/>
</dbReference>